<dbReference type="InterPro" id="IPR004299">
    <property type="entry name" value="MBOAT_fam"/>
</dbReference>
<name>A0A0A0DCX1_9PROT</name>
<dbReference type="PANTHER" id="PTHR13285">
    <property type="entry name" value="ACYLTRANSFERASE"/>
    <property type="match status" value="1"/>
</dbReference>
<evidence type="ECO:0000256" key="2">
    <source>
        <dbReference type="ARBA" id="ARBA00005182"/>
    </source>
</evidence>
<keyword evidence="6 13" id="KW-0808">Transferase</keyword>
<dbReference type="Pfam" id="PF03062">
    <property type="entry name" value="MBOAT"/>
    <property type="match status" value="1"/>
</dbReference>
<keyword evidence="11 13" id="KW-0012">Acyltransferase</keyword>
<keyword evidence="5 13" id="KW-1003">Cell membrane</keyword>
<evidence type="ECO:0000256" key="4">
    <source>
        <dbReference type="ARBA" id="ARBA00016084"/>
    </source>
</evidence>
<evidence type="ECO:0000256" key="11">
    <source>
        <dbReference type="ARBA" id="ARBA00023315"/>
    </source>
</evidence>
<feature type="transmembrane region" description="Helical" evidence="14">
    <location>
        <begin position="52"/>
        <end position="69"/>
    </location>
</feature>
<organism evidence="15 16">
    <name type="scientific">Inquilinus limosus MP06</name>
    <dbReference type="NCBI Taxonomy" id="1398085"/>
    <lineage>
        <taxon>Bacteria</taxon>
        <taxon>Pseudomonadati</taxon>
        <taxon>Pseudomonadota</taxon>
        <taxon>Alphaproteobacteria</taxon>
        <taxon>Rhodospirillales</taxon>
        <taxon>Rhodospirillaceae</taxon>
        <taxon>Inquilinus</taxon>
    </lineage>
</organism>
<evidence type="ECO:0000256" key="3">
    <source>
        <dbReference type="ARBA" id="ARBA00010323"/>
    </source>
</evidence>
<feature type="transmembrane region" description="Helical" evidence="14">
    <location>
        <begin position="6"/>
        <end position="22"/>
    </location>
</feature>
<dbReference type="InterPro" id="IPR024194">
    <property type="entry name" value="Ac/AlaTfrase_AlgI/DltB"/>
</dbReference>
<feature type="transmembrane region" description="Helical" evidence="14">
    <location>
        <begin position="149"/>
        <end position="168"/>
    </location>
</feature>
<sequence length="512" mass="56090">MLFNSYIFILLFLPLTYALWTVARRFAGVSWAIAALLAASLVFYGASARFELLLLVAAIVLNHHLAGVIHRHRLTPLGRRWMRLAVAGNLLFLFVFKYTGFVTQTAADTLGWPAMAIHIALPIGISFYTFQQIAYLVDVARGEGEPWPLPRYALFVVFFPHLIAGPIVHHRELIPQFASGARTARIGDLALGLSIFTIGLAKKVLVADSFALVASPVFNAAAQGAQPGLFDAWAAAVAYALQIYFDFSAYSDMAIGLGRMFGIQMPINFASPYRSLSIVEFWRRWHITLSRFLRDYLYIPLGGNRHGPARRYLNVFTTMLLGGIWHGAGFTFILWGALHGVLIVACQAWRSSRFHLPLPAALAWLLTMATVILAWVPFRAADIATAGRVYAGLFGLAGELHMPALDYAPSATLELILGALHPGIAWNVWLSLGAGAAGLLACLSLPNVQTLFRRYGVGLPTRGYADGIEPPAFGRLGAAWRPHPLAAVAIGLLLAACILKLNDVSEFIYFRF</sequence>
<evidence type="ECO:0000256" key="13">
    <source>
        <dbReference type="PIRNR" id="PIRNR016636"/>
    </source>
</evidence>
<dbReference type="PIRSF" id="PIRSF500217">
    <property type="entry name" value="AlgI"/>
    <property type="match status" value="1"/>
</dbReference>
<evidence type="ECO:0000256" key="5">
    <source>
        <dbReference type="ARBA" id="ARBA00022475"/>
    </source>
</evidence>
<evidence type="ECO:0000256" key="6">
    <source>
        <dbReference type="ARBA" id="ARBA00022679"/>
    </source>
</evidence>
<keyword evidence="9 14" id="KW-1133">Transmembrane helix</keyword>
<feature type="transmembrane region" description="Helical" evidence="14">
    <location>
        <begin position="424"/>
        <end position="445"/>
    </location>
</feature>
<evidence type="ECO:0000256" key="9">
    <source>
        <dbReference type="ARBA" id="ARBA00022989"/>
    </source>
</evidence>
<feature type="transmembrane region" description="Helical" evidence="14">
    <location>
        <begin position="358"/>
        <end position="378"/>
    </location>
</feature>
<dbReference type="PANTHER" id="PTHR13285:SF23">
    <property type="entry name" value="TEICHOIC ACID D-ALANYLTRANSFERASE"/>
    <property type="match status" value="1"/>
</dbReference>
<comment type="similarity">
    <text evidence="3 13">Belongs to the membrane-bound acyltransferase family.</text>
</comment>
<dbReference type="GO" id="GO:0005886">
    <property type="term" value="C:plasma membrane"/>
    <property type="evidence" value="ECO:0007669"/>
    <property type="project" value="UniProtKB-SubCell"/>
</dbReference>
<dbReference type="GO" id="GO:0042121">
    <property type="term" value="P:alginic acid biosynthetic process"/>
    <property type="evidence" value="ECO:0007669"/>
    <property type="project" value="UniProtKB-KW"/>
</dbReference>
<dbReference type="OrthoDB" id="139172at2"/>
<evidence type="ECO:0000256" key="14">
    <source>
        <dbReference type="SAM" id="Phobius"/>
    </source>
</evidence>
<feature type="transmembrane region" description="Helical" evidence="14">
    <location>
        <begin position="112"/>
        <end position="137"/>
    </location>
</feature>
<dbReference type="InterPro" id="IPR028362">
    <property type="entry name" value="AlgI"/>
</dbReference>
<protein>
    <recommendedName>
        <fullName evidence="4">Probable alginate O-acetylase AlgI</fullName>
    </recommendedName>
    <alternativeName>
        <fullName evidence="12">Alginate biosynthesis protein AlgI</fullName>
    </alternativeName>
</protein>
<dbReference type="AlphaFoldDB" id="A0A0A0DCX1"/>
<dbReference type="Proteomes" id="UP000029995">
    <property type="component" value="Unassembled WGS sequence"/>
</dbReference>
<accession>A0A0A0DCX1</accession>
<dbReference type="EMBL" id="JANX01000004">
    <property type="protein sequence ID" value="KGM35979.1"/>
    <property type="molecule type" value="Genomic_DNA"/>
</dbReference>
<comment type="subcellular location">
    <subcellularLocation>
        <location evidence="1">Cell membrane</location>
        <topology evidence="1">Multi-pass membrane protein</topology>
    </subcellularLocation>
</comment>
<proteinExistence type="inferred from homology"/>
<evidence type="ECO:0000256" key="10">
    <source>
        <dbReference type="ARBA" id="ARBA00023136"/>
    </source>
</evidence>
<dbReference type="PIRSF" id="PIRSF016636">
    <property type="entry name" value="AlgI_DltB"/>
    <property type="match status" value="1"/>
</dbReference>
<dbReference type="InterPro" id="IPR051085">
    <property type="entry name" value="MB_O-acyltransferase"/>
</dbReference>
<evidence type="ECO:0000256" key="1">
    <source>
        <dbReference type="ARBA" id="ARBA00004651"/>
    </source>
</evidence>
<gene>
    <name evidence="15" type="ORF">P409_01355</name>
</gene>
<keyword evidence="7 14" id="KW-0812">Transmembrane</keyword>
<evidence type="ECO:0000256" key="7">
    <source>
        <dbReference type="ARBA" id="ARBA00022692"/>
    </source>
</evidence>
<reference evidence="15 16" key="1">
    <citation type="submission" date="2014-01" db="EMBL/GenBank/DDBJ databases">
        <title>Genome sequence determination for a cystic fibrosis isolate, Inquilinus limosus.</title>
        <authorList>
            <person name="Pino M."/>
            <person name="Di Conza J."/>
            <person name="Gutkind G."/>
        </authorList>
    </citation>
    <scope>NUCLEOTIDE SEQUENCE [LARGE SCALE GENOMIC DNA]</scope>
    <source>
        <strain evidence="15 16">MP06</strain>
    </source>
</reference>
<evidence type="ECO:0000256" key="12">
    <source>
        <dbReference type="ARBA" id="ARBA00031030"/>
    </source>
</evidence>
<evidence type="ECO:0000313" key="16">
    <source>
        <dbReference type="Proteomes" id="UP000029995"/>
    </source>
</evidence>
<feature type="transmembrane region" description="Helical" evidence="14">
    <location>
        <begin position="81"/>
        <end position="100"/>
    </location>
</feature>
<feature type="transmembrane region" description="Helical" evidence="14">
    <location>
        <begin position="29"/>
        <end position="46"/>
    </location>
</feature>
<keyword evidence="10 13" id="KW-0472">Membrane</keyword>
<keyword evidence="8" id="KW-0016">Alginate biosynthesis</keyword>
<comment type="caution">
    <text evidence="15">The sequence shown here is derived from an EMBL/GenBank/DDBJ whole genome shotgun (WGS) entry which is preliminary data.</text>
</comment>
<evidence type="ECO:0000256" key="8">
    <source>
        <dbReference type="ARBA" id="ARBA00022841"/>
    </source>
</evidence>
<evidence type="ECO:0000313" key="15">
    <source>
        <dbReference type="EMBL" id="KGM35979.1"/>
    </source>
</evidence>
<dbReference type="GO" id="GO:0016746">
    <property type="term" value="F:acyltransferase activity"/>
    <property type="evidence" value="ECO:0007669"/>
    <property type="project" value="UniProtKB-KW"/>
</dbReference>
<comment type="pathway">
    <text evidence="2">Glycan biosynthesis; alginate biosynthesis.</text>
</comment>